<dbReference type="SUPFAM" id="SSF52402">
    <property type="entry name" value="Adenine nucleotide alpha hydrolases-like"/>
    <property type="match status" value="1"/>
</dbReference>
<dbReference type="InterPro" id="IPR002761">
    <property type="entry name" value="Diphthami_syn_dom"/>
</dbReference>
<dbReference type="OrthoDB" id="3572539at2"/>
<sequence>MRPRALLSWSSGKDSAWTLHVLRQRGEVEVVGLVTTLNETFGRVAMHGVRVELAHAQAEAVGLPLWPVPLPWPCSNDEYEARMRAVVAKALAEGVTAFAFGDLFLEDIRAYRIRQLTGTGIVPLFPLWGTPGETPALARAMIAAGLQAVLTCVDPRRLPPKFVGRAFDAALLADMPSDVDPCGENGEFHTFCHAGPVFNRPIPVHIGDVIQRDGFWFADLIAGPTPPFVQTAADRKRP</sequence>
<feature type="domain" description="Diphthamide synthase" evidence="1">
    <location>
        <begin position="7"/>
        <end position="219"/>
    </location>
</feature>
<dbReference type="AlphaFoldDB" id="E8QWT0"/>
<dbReference type="InParanoid" id="E8QWT0"/>
<reference evidence="2 3" key="2">
    <citation type="journal article" date="2011" name="Stand. Genomic Sci.">
        <title>Complete genome sequence of Isosphaera pallida type strain (IS1B).</title>
        <authorList>
            <consortium name="US DOE Joint Genome Institute (JGI-PGF)"/>
            <person name="Goker M."/>
            <person name="Cleland D."/>
            <person name="Saunders E."/>
            <person name="Lapidus A."/>
            <person name="Nolan M."/>
            <person name="Lucas S."/>
            <person name="Hammon N."/>
            <person name="Deshpande S."/>
            <person name="Cheng J.F."/>
            <person name="Tapia R."/>
            <person name="Han C."/>
            <person name="Goodwin L."/>
            <person name="Pitluck S."/>
            <person name="Liolios K."/>
            <person name="Pagani I."/>
            <person name="Ivanova N."/>
            <person name="Mavromatis K."/>
            <person name="Pati A."/>
            <person name="Chen A."/>
            <person name="Palaniappan K."/>
            <person name="Land M."/>
            <person name="Hauser L."/>
            <person name="Chang Y.J."/>
            <person name="Jeffries C.D."/>
            <person name="Detter J.C."/>
            <person name="Beck B."/>
            <person name="Woyke T."/>
            <person name="Bristow J."/>
            <person name="Eisen J.A."/>
            <person name="Markowitz V."/>
            <person name="Hugenholtz P."/>
            <person name="Kyrpides N.C."/>
            <person name="Klenk H.P."/>
        </authorList>
    </citation>
    <scope>NUCLEOTIDE SEQUENCE [LARGE SCALE GENOMIC DNA]</scope>
    <source>
        <strain evidence="3">ATCC 43644 / DSM 9630 / IS1B</strain>
    </source>
</reference>
<reference key="1">
    <citation type="submission" date="2010-11" db="EMBL/GenBank/DDBJ databases">
        <title>The complete sequence of chromosome of Isophaera pallida ATCC 43644.</title>
        <authorList>
            <consortium name="US DOE Joint Genome Institute (JGI-PGF)"/>
            <person name="Lucas S."/>
            <person name="Copeland A."/>
            <person name="Lapidus A."/>
            <person name="Bruce D."/>
            <person name="Goodwin L."/>
            <person name="Pitluck S."/>
            <person name="Kyrpides N."/>
            <person name="Mavromatis K."/>
            <person name="Pagani I."/>
            <person name="Ivanova N."/>
            <person name="Saunders E."/>
            <person name="Brettin T."/>
            <person name="Detter J.C."/>
            <person name="Han C."/>
            <person name="Tapia R."/>
            <person name="Land M."/>
            <person name="Hauser L."/>
            <person name="Markowitz V."/>
            <person name="Cheng J.-F."/>
            <person name="Hugenholtz P."/>
            <person name="Woyke T."/>
            <person name="Wu D."/>
            <person name="Eisen J.A."/>
        </authorList>
    </citation>
    <scope>NUCLEOTIDE SEQUENCE</scope>
    <source>
        <strain>ATCC 43644</strain>
    </source>
</reference>
<accession>E8QWT0</accession>
<keyword evidence="3" id="KW-1185">Reference proteome</keyword>
<dbReference type="HOGENOM" id="CLU_010289_1_1_0"/>
<dbReference type="InterPro" id="IPR014729">
    <property type="entry name" value="Rossmann-like_a/b/a_fold"/>
</dbReference>
<evidence type="ECO:0000259" key="1">
    <source>
        <dbReference type="Pfam" id="PF01902"/>
    </source>
</evidence>
<dbReference type="Proteomes" id="UP000008631">
    <property type="component" value="Chromosome"/>
</dbReference>
<name>E8QWT0_ISOPI</name>
<dbReference type="Gene3D" id="3.40.50.620">
    <property type="entry name" value="HUPs"/>
    <property type="match status" value="1"/>
</dbReference>
<dbReference type="STRING" id="575540.Isop_2404"/>
<dbReference type="RefSeq" id="WP_013565268.1">
    <property type="nucleotide sequence ID" value="NC_014962.1"/>
</dbReference>
<dbReference type="Gene3D" id="3.90.1490.10">
    <property type="entry name" value="putative n-type atp pyrophosphatase, domain 2"/>
    <property type="match status" value="1"/>
</dbReference>
<organism evidence="2 3">
    <name type="scientific">Isosphaera pallida (strain ATCC 43644 / DSM 9630 / IS1B)</name>
    <dbReference type="NCBI Taxonomy" id="575540"/>
    <lineage>
        <taxon>Bacteria</taxon>
        <taxon>Pseudomonadati</taxon>
        <taxon>Planctomycetota</taxon>
        <taxon>Planctomycetia</taxon>
        <taxon>Isosphaerales</taxon>
        <taxon>Isosphaeraceae</taxon>
        <taxon>Isosphaera</taxon>
    </lineage>
</organism>
<dbReference type="Pfam" id="PF01902">
    <property type="entry name" value="Diphthami_syn_2"/>
    <property type="match status" value="1"/>
</dbReference>
<evidence type="ECO:0000313" key="3">
    <source>
        <dbReference type="Proteomes" id="UP000008631"/>
    </source>
</evidence>
<evidence type="ECO:0000313" key="2">
    <source>
        <dbReference type="EMBL" id="ADV62980.1"/>
    </source>
</evidence>
<proteinExistence type="predicted"/>
<dbReference type="eggNOG" id="COG2102">
    <property type="taxonomic scope" value="Bacteria"/>
</dbReference>
<protein>
    <recommendedName>
        <fullName evidence="1">Diphthamide synthase domain-containing protein</fullName>
    </recommendedName>
</protein>
<dbReference type="EMBL" id="CP002353">
    <property type="protein sequence ID" value="ADV62980.1"/>
    <property type="molecule type" value="Genomic_DNA"/>
</dbReference>
<gene>
    <name evidence="2" type="ordered locus">Isop_2404</name>
</gene>
<dbReference type="KEGG" id="ipa:Isop_2404"/>